<proteinExistence type="predicted"/>
<evidence type="ECO:0000313" key="9">
    <source>
        <dbReference type="Proteomes" id="UP000694565"/>
    </source>
</evidence>
<dbReference type="InterPro" id="IPR051001">
    <property type="entry name" value="Calbindin_Ca-bind"/>
</dbReference>
<dbReference type="SMART" id="SM00054">
    <property type="entry name" value="EFh"/>
    <property type="match status" value="5"/>
</dbReference>
<gene>
    <name evidence="8" type="primary">LOC117739064</name>
</gene>
<dbReference type="PROSITE" id="PS00018">
    <property type="entry name" value="EF_HAND_1"/>
    <property type="match status" value="4"/>
</dbReference>
<accession>A0A8C2YYH2</accession>
<dbReference type="Pfam" id="PF13202">
    <property type="entry name" value="EF-hand_5"/>
    <property type="match status" value="1"/>
</dbReference>
<dbReference type="Ensembl" id="ENSCLMT00005007188.1">
    <property type="protein sequence ID" value="ENSCLMP00005006689.1"/>
    <property type="gene ID" value="ENSCLMG00005003677.1"/>
</dbReference>
<sequence>MWITDRLSLSLSHSPPISLSLWNKCFPLVVSPQLDPWTVFSTMDSAFGHLDAAGFLQIWQRFDVDDHGYIEGKELDAFFQHMLDNFGMKKEETTEDGIRRLRQRFMSAYDIAADRRLKIQELAAVMLPEEENFLLMFRRETPLDSSVEFMRIWRSYDTDSSGYISAVELKGFLQDLFLQHRKSNTPEQLEEYTDSLMKMFDKNRDGRLDFNDLARILDLKENFLLKFKMDACSQEDRRRDFEKIFAHYDVSKTGALEGPEVDGFVKDMMELVKPSISGTDLDKFKKALLGQCDINGDGKIQKNELALGLGLKLRLTEPHSIAVTFPSFLHHCSLHTFFRFFIFSHLTHSLSRPNFWKCTSSLSGLQLCV</sequence>
<dbReference type="PANTHER" id="PTHR19972">
    <property type="entry name" value="CALBINDIN"/>
    <property type="match status" value="1"/>
</dbReference>
<dbReference type="InterPro" id="IPR002048">
    <property type="entry name" value="EF_hand_dom"/>
</dbReference>
<dbReference type="PANTHER" id="PTHR19972:SF15">
    <property type="entry name" value="SECRETAGOGIN"/>
    <property type="match status" value="1"/>
</dbReference>
<feature type="domain" description="EF-hand" evidence="7">
    <location>
        <begin position="236"/>
        <end position="271"/>
    </location>
</feature>
<dbReference type="FunFam" id="1.10.238.10:FF:000186">
    <property type="entry name" value="Secretagogin"/>
    <property type="match status" value="1"/>
</dbReference>
<protein>
    <recommendedName>
        <fullName evidence="2">Secretagogin</fullName>
    </recommendedName>
</protein>
<organism evidence="8 9">
    <name type="scientific">Cyclopterus lumpus</name>
    <name type="common">Lumpsucker</name>
    <dbReference type="NCBI Taxonomy" id="8103"/>
    <lineage>
        <taxon>Eukaryota</taxon>
        <taxon>Metazoa</taxon>
        <taxon>Chordata</taxon>
        <taxon>Craniata</taxon>
        <taxon>Vertebrata</taxon>
        <taxon>Euteleostomi</taxon>
        <taxon>Actinopterygii</taxon>
        <taxon>Neopterygii</taxon>
        <taxon>Teleostei</taxon>
        <taxon>Neoteleostei</taxon>
        <taxon>Acanthomorphata</taxon>
        <taxon>Eupercaria</taxon>
        <taxon>Perciformes</taxon>
        <taxon>Cottioidei</taxon>
        <taxon>Cottales</taxon>
        <taxon>Cyclopteridae</taxon>
        <taxon>Cyclopterus</taxon>
    </lineage>
</organism>
<keyword evidence="6" id="KW-0106">Calcium</keyword>
<evidence type="ECO:0000259" key="7">
    <source>
        <dbReference type="PROSITE" id="PS50222"/>
    </source>
</evidence>
<dbReference type="FunFam" id="1.10.238.10:FF:000142">
    <property type="entry name" value="Secretagogin"/>
    <property type="match status" value="1"/>
</dbReference>
<evidence type="ECO:0000256" key="4">
    <source>
        <dbReference type="ARBA" id="ARBA00022723"/>
    </source>
</evidence>
<dbReference type="GO" id="GO:1900271">
    <property type="term" value="P:regulation of long-term synaptic potentiation"/>
    <property type="evidence" value="ECO:0007669"/>
    <property type="project" value="TreeGrafter"/>
</dbReference>
<evidence type="ECO:0000256" key="1">
    <source>
        <dbReference type="ARBA" id="ARBA00004496"/>
    </source>
</evidence>
<dbReference type="OrthoDB" id="428774at2759"/>
<dbReference type="GO" id="GO:0030425">
    <property type="term" value="C:dendrite"/>
    <property type="evidence" value="ECO:0007669"/>
    <property type="project" value="TreeGrafter"/>
</dbReference>
<evidence type="ECO:0000256" key="5">
    <source>
        <dbReference type="ARBA" id="ARBA00022737"/>
    </source>
</evidence>
<dbReference type="InterPro" id="IPR011992">
    <property type="entry name" value="EF-hand-dom_pair"/>
</dbReference>
<dbReference type="Proteomes" id="UP000694565">
    <property type="component" value="Unplaced"/>
</dbReference>
<reference evidence="8" key="2">
    <citation type="submission" date="2025-09" db="UniProtKB">
        <authorList>
            <consortium name="Ensembl"/>
        </authorList>
    </citation>
    <scope>IDENTIFICATION</scope>
</reference>
<dbReference type="Gene3D" id="1.10.238.10">
    <property type="entry name" value="EF-hand"/>
    <property type="match status" value="3"/>
</dbReference>
<comment type="subcellular location">
    <subcellularLocation>
        <location evidence="1">Cytoplasm</location>
    </subcellularLocation>
</comment>
<dbReference type="SUPFAM" id="SSF47473">
    <property type="entry name" value="EF-hand"/>
    <property type="match status" value="2"/>
</dbReference>
<dbReference type="GeneTree" id="ENSGT00950000183108"/>
<dbReference type="GO" id="GO:0005634">
    <property type="term" value="C:nucleus"/>
    <property type="evidence" value="ECO:0007669"/>
    <property type="project" value="TreeGrafter"/>
</dbReference>
<feature type="domain" description="EF-hand" evidence="7">
    <location>
        <begin position="50"/>
        <end position="85"/>
    </location>
</feature>
<dbReference type="AlphaFoldDB" id="A0A8C2YYH2"/>
<dbReference type="InterPro" id="IPR018247">
    <property type="entry name" value="EF_Hand_1_Ca_BS"/>
</dbReference>
<dbReference type="CDD" id="cd16178">
    <property type="entry name" value="EFh_HEF_SCGN"/>
    <property type="match status" value="1"/>
</dbReference>
<dbReference type="PROSITE" id="PS50222">
    <property type="entry name" value="EF_HAND_2"/>
    <property type="match status" value="4"/>
</dbReference>
<dbReference type="GO" id="GO:0005509">
    <property type="term" value="F:calcium ion binding"/>
    <property type="evidence" value="ECO:0007669"/>
    <property type="project" value="InterPro"/>
</dbReference>
<feature type="domain" description="EF-hand" evidence="7">
    <location>
        <begin position="144"/>
        <end position="179"/>
    </location>
</feature>
<evidence type="ECO:0000256" key="6">
    <source>
        <dbReference type="ARBA" id="ARBA00022837"/>
    </source>
</evidence>
<evidence type="ECO:0000256" key="3">
    <source>
        <dbReference type="ARBA" id="ARBA00022490"/>
    </source>
</evidence>
<dbReference type="RefSeq" id="XP_034401232.1">
    <property type="nucleotide sequence ID" value="XM_034545341.1"/>
</dbReference>
<evidence type="ECO:0000256" key="2">
    <source>
        <dbReference type="ARBA" id="ARBA00019102"/>
    </source>
</evidence>
<dbReference type="GeneID" id="117739064"/>
<dbReference type="GO" id="GO:0099509">
    <property type="term" value="P:regulation of presynaptic cytosolic calcium ion concentration"/>
    <property type="evidence" value="ECO:0007669"/>
    <property type="project" value="TreeGrafter"/>
</dbReference>
<dbReference type="GO" id="GO:0005829">
    <property type="term" value="C:cytosol"/>
    <property type="evidence" value="ECO:0007669"/>
    <property type="project" value="TreeGrafter"/>
</dbReference>
<dbReference type="InterPro" id="IPR035798">
    <property type="entry name" value="EFh_SCGN"/>
</dbReference>
<feature type="domain" description="EF-hand" evidence="7">
    <location>
        <begin position="188"/>
        <end position="223"/>
    </location>
</feature>
<reference evidence="8" key="1">
    <citation type="submission" date="2025-08" db="UniProtKB">
        <authorList>
            <consortium name="Ensembl"/>
        </authorList>
    </citation>
    <scope>IDENTIFICATION</scope>
</reference>
<dbReference type="GO" id="GO:0043195">
    <property type="term" value="C:terminal bouton"/>
    <property type="evidence" value="ECO:0007669"/>
    <property type="project" value="TreeGrafter"/>
</dbReference>
<evidence type="ECO:0000313" key="8">
    <source>
        <dbReference type="Ensembl" id="ENSCLMP00005006689.1"/>
    </source>
</evidence>
<keyword evidence="9" id="KW-1185">Reference proteome</keyword>
<name>A0A8C2YYH2_CYCLU</name>
<keyword evidence="3" id="KW-0963">Cytoplasm</keyword>
<keyword evidence="4" id="KW-0479">Metal-binding</keyword>
<keyword evidence="5" id="KW-0677">Repeat</keyword>
<dbReference type="Pfam" id="PF13499">
    <property type="entry name" value="EF-hand_7"/>
    <property type="match status" value="1"/>
</dbReference>